<dbReference type="Proteomes" id="UP000030856">
    <property type="component" value="Unassembled WGS sequence"/>
</dbReference>
<dbReference type="RefSeq" id="WP_052131922.1">
    <property type="nucleotide sequence ID" value="NZ_JRAA01000001.1"/>
</dbReference>
<dbReference type="PANTHER" id="PTHR38774:SF1">
    <property type="entry name" value="CYTOPLASMIC PROTEIN"/>
    <property type="match status" value="1"/>
</dbReference>
<sequence length="156" mass="17520">MQASTLDRSLARQLPSGATLGALGRLCEENYALLTSLVPTVSSLSGRFCANPSNYPPLVMLVTREGPYTQRLFMTHLFSGDQDAAPVSIPDAHLVLYHDAQTLEVEHFGKQMILPVDGLYSNPGLHQKWRANLFLNRWLRFCLSHTYMLTDINKEE</sequence>
<dbReference type="STRING" id="2340.JV46_17600"/>
<gene>
    <name evidence="2" type="ORF">BOV88_05580</name>
    <name evidence="1" type="ORF">JV46_17600</name>
</gene>
<evidence type="ECO:0000313" key="4">
    <source>
        <dbReference type="Proteomes" id="UP000190962"/>
    </source>
</evidence>
<evidence type="ECO:0000313" key="1">
    <source>
        <dbReference type="EMBL" id="KHF25574.1"/>
    </source>
</evidence>
<dbReference type="Proteomes" id="UP000190962">
    <property type="component" value="Unassembled WGS sequence"/>
</dbReference>
<evidence type="ECO:0000313" key="2">
    <source>
        <dbReference type="EMBL" id="OOY35404.1"/>
    </source>
</evidence>
<comment type="caution">
    <text evidence="1">The sequence shown here is derived from an EMBL/GenBank/DDBJ whole genome shotgun (WGS) entry which is preliminary data.</text>
</comment>
<dbReference type="PANTHER" id="PTHR38774">
    <property type="entry name" value="CYTOPLASMIC PROTEIN-RELATED"/>
    <property type="match status" value="1"/>
</dbReference>
<evidence type="ECO:0008006" key="5">
    <source>
        <dbReference type="Google" id="ProtNLM"/>
    </source>
</evidence>
<dbReference type="EMBL" id="JRAA01000001">
    <property type="protein sequence ID" value="KHF25574.1"/>
    <property type="molecule type" value="Genomic_DNA"/>
</dbReference>
<dbReference type="GeneID" id="86991523"/>
<dbReference type="InterPro" id="IPR009659">
    <property type="entry name" value="DUF1249"/>
</dbReference>
<dbReference type="EMBL" id="MPNX01000005">
    <property type="protein sequence ID" value="OOY35404.1"/>
    <property type="molecule type" value="Genomic_DNA"/>
</dbReference>
<accession>A0A0B0HCG0</accession>
<evidence type="ECO:0000313" key="3">
    <source>
        <dbReference type="Proteomes" id="UP000030856"/>
    </source>
</evidence>
<reference evidence="1 3" key="1">
    <citation type="journal article" date="2014" name="BMC Genomics">
        <title>The genome of the intracellular bacterium of the coastal bivalve, Solemya velum: a blueprint for thriving in and out of symbiosis.</title>
        <authorList>
            <person name="Dmytrenko O."/>
            <person name="Russell S.L."/>
            <person name="Loo W.T."/>
            <person name="Fontanez K.M."/>
            <person name="Liao L."/>
            <person name="Roeselers G."/>
            <person name="Sharma R."/>
            <person name="Stewart F.J."/>
            <person name="Newton I.L."/>
            <person name="Woyke T."/>
            <person name="Wu D."/>
            <person name="Lang J.M."/>
            <person name="Eisen J.A."/>
            <person name="Cavanaugh C.M."/>
        </authorList>
    </citation>
    <scope>NUCLEOTIDE SEQUENCE [LARGE SCALE GENOMIC DNA]</scope>
    <source>
        <strain evidence="1 3">WH</strain>
    </source>
</reference>
<keyword evidence="3" id="KW-1185">Reference proteome</keyword>
<dbReference type="Pfam" id="PF06853">
    <property type="entry name" value="DUF1249"/>
    <property type="match status" value="1"/>
</dbReference>
<dbReference type="eggNOG" id="COG3151">
    <property type="taxonomic scope" value="Bacteria"/>
</dbReference>
<dbReference type="AlphaFoldDB" id="A0A0B0HCG0"/>
<name>A0A0B0HCG0_SOVGS</name>
<protein>
    <recommendedName>
        <fullName evidence="5">DUF1249 domain-containing protein</fullName>
    </recommendedName>
</protein>
<reference evidence="2 4" key="2">
    <citation type="submission" date="2016-11" db="EMBL/GenBank/DDBJ databases">
        <title>Mixed transmission modes and dynamic genome evolution in an obligate animal-bacterial symbiosis.</title>
        <authorList>
            <person name="Russell S.L."/>
            <person name="Corbett-Detig R.B."/>
            <person name="Cavanaugh C.M."/>
        </authorList>
    </citation>
    <scope>NUCLEOTIDE SEQUENCE [LARGE SCALE GENOMIC DNA]</scope>
    <source>
        <strain evidence="2">MA-KB16</strain>
    </source>
</reference>
<proteinExistence type="predicted"/>
<organism evidence="1 3">
    <name type="scientific">Solemya velum gill symbiont</name>
    <dbReference type="NCBI Taxonomy" id="2340"/>
    <lineage>
        <taxon>Bacteria</taxon>
        <taxon>Pseudomonadati</taxon>
        <taxon>Pseudomonadota</taxon>
        <taxon>Gammaproteobacteria</taxon>
        <taxon>sulfur-oxidizing symbionts</taxon>
    </lineage>
</organism>